<sequence length="291" mass="32741">MAEYITDLEVSLTVAEESLYRDQGYTQLPGNLNSGTKGKQIFLWFKKGKADAITRIQFSFCRDMTLGLIQAGYTKIEKDLNTGAGGDTIHLWYYKGSSASDVPITDLAVTLNNDSEVQRYKSGWKRLACDTNRNAGGNWIYLFVRRAKPVYISDITASGSFNEDNDRFQKGYIRVDEDTNKKAGGSFVFIWYQLTTDDKQALKAPLKVSTNNDEYQNYKQQGYKLVNQDLNEGTGGNRIFLWTKHNSGNPIRDVSVINEVDMEAFEKAGINVITKNLNGGNDGQVQYVCFT</sequence>
<dbReference type="OrthoDB" id="783096at2759"/>
<dbReference type="PROSITE" id="PS51498">
    <property type="entry name" value="MABP"/>
    <property type="match status" value="1"/>
</dbReference>
<dbReference type="GeneID" id="114866988"/>
<dbReference type="Gene3D" id="2.100.10.50">
    <property type="match status" value="3"/>
</dbReference>
<evidence type="ECO:0000313" key="3">
    <source>
        <dbReference type="RefSeq" id="XP_055369334.1"/>
    </source>
</evidence>
<dbReference type="InterPro" id="IPR023341">
    <property type="entry name" value="MABP"/>
</dbReference>
<dbReference type="GO" id="GO:0005737">
    <property type="term" value="C:cytoplasm"/>
    <property type="evidence" value="ECO:0007669"/>
    <property type="project" value="UniProtKB-ARBA"/>
</dbReference>
<evidence type="ECO:0000259" key="1">
    <source>
        <dbReference type="PROSITE" id="PS51498"/>
    </source>
</evidence>
<organism evidence="2 3">
    <name type="scientific">Betta splendens</name>
    <name type="common">Siamese fighting fish</name>
    <dbReference type="NCBI Taxonomy" id="158456"/>
    <lineage>
        <taxon>Eukaryota</taxon>
        <taxon>Metazoa</taxon>
        <taxon>Chordata</taxon>
        <taxon>Craniata</taxon>
        <taxon>Vertebrata</taxon>
        <taxon>Euteleostomi</taxon>
        <taxon>Actinopterygii</taxon>
        <taxon>Neopterygii</taxon>
        <taxon>Teleostei</taxon>
        <taxon>Neoteleostei</taxon>
        <taxon>Acanthomorphata</taxon>
        <taxon>Anabantaria</taxon>
        <taxon>Anabantiformes</taxon>
        <taxon>Anabantoidei</taxon>
        <taxon>Osphronemidae</taxon>
        <taxon>Betta</taxon>
    </lineage>
</organism>
<name>A0A9W2Y5S9_BETSP</name>
<dbReference type="Proteomes" id="UP000515150">
    <property type="component" value="Chromosome 12"/>
</dbReference>
<reference evidence="3" key="1">
    <citation type="submission" date="2025-08" db="UniProtKB">
        <authorList>
            <consortium name="RefSeq"/>
        </authorList>
    </citation>
    <scope>IDENTIFICATION</scope>
</reference>
<protein>
    <submittedName>
        <fullName evidence="3">Uncharacterized protein LOC114866988</fullName>
    </submittedName>
</protein>
<dbReference type="RefSeq" id="XP_055369334.1">
    <property type="nucleotide sequence ID" value="XM_055513359.1"/>
</dbReference>
<feature type="domain" description="MABP" evidence="1">
    <location>
        <begin position="1"/>
        <end position="97"/>
    </location>
</feature>
<dbReference type="KEGG" id="bspl:114866988"/>
<dbReference type="AlphaFoldDB" id="A0A9W2Y5S9"/>
<accession>A0A9W2Y5S9</accession>
<gene>
    <name evidence="3" type="primary">LOC114866988</name>
</gene>
<keyword evidence="2" id="KW-1185">Reference proteome</keyword>
<evidence type="ECO:0000313" key="2">
    <source>
        <dbReference type="Proteomes" id="UP000515150"/>
    </source>
</evidence>
<proteinExistence type="predicted"/>